<evidence type="ECO:0000256" key="5">
    <source>
        <dbReference type="ARBA" id="ARBA00022481"/>
    </source>
</evidence>
<evidence type="ECO:0000256" key="3">
    <source>
        <dbReference type="ARBA" id="ARBA00020042"/>
    </source>
</evidence>
<reference evidence="12 13" key="1">
    <citation type="submission" date="2020-06" db="EMBL/GenBank/DDBJ databases">
        <authorList>
            <person name="Qiu C."/>
            <person name="Liu Z."/>
        </authorList>
    </citation>
    <scope>NUCLEOTIDE SEQUENCE [LARGE SCALE GENOMIC DNA]</scope>
    <source>
        <strain evidence="12 13">EM 1</strain>
    </source>
</reference>
<dbReference type="Gene3D" id="3.30.700.10">
    <property type="entry name" value="Glycoprotein, Type 4 Pilin"/>
    <property type="match status" value="1"/>
</dbReference>
<accession>A0A850QAW6</accession>
<comment type="caution">
    <text evidence="12">The sequence shown here is derived from an EMBL/GenBank/DDBJ whole genome shotgun (WGS) entry which is preliminary data.</text>
</comment>
<evidence type="ECO:0000256" key="1">
    <source>
        <dbReference type="ARBA" id="ARBA00004377"/>
    </source>
</evidence>
<dbReference type="Proteomes" id="UP000588051">
    <property type="component" value="Unassembled WGS sequence"/>
</dbReference>
<dbReference type="GO" id="GO:0015628">
    <property type="term" value="P:protein secretion by the type II secretion system"/>
    <property type="evidence" value="ECO:0007669"/>
    <property type="project" value="InterPro"/>
</dbReference>
<dbReference type="SUPFAM" id="SSF54523">
    <property type="entry name" value="Pili subunits"/>
    <property type="match status" value="1"/>
</dbReference>
<gene>
    <name evidence="12" type="primary">gspG</name>
    <name evidence="12" type="ORF">HV832_01355</name>
</gene>
<keyword evidence="8 10" id="KW-1133">Transmembrane helix</keyword>
<dbReference type="InterPro" id="IPR010054">
    <property type="entry name" value="Type2_sec_GspG"/>
</dbReference>
<proteinExistence type="inferred from homology"/>
<evidence type="ECO:0000256" key="9">
    <source>
        <dbReference type="ARBA" id="ARBA00023136"/>
    </source>
</evidence>
<keyword evidence="5" id="KW-0488">Methylation</keyword>
<sequence length="152" mass="16323">MKNTRQLLRQAGFTLIEMLVTLVIIGLLASLVGPKLFGKLDSSKVQTAQTQVKMLKGALETMRLDIGRFPTQSEGLAILNTPPADEKIKNKWKGPYLDEELPTDPWGAPYVYAVPGPAGKPFALYSLGPDGNQNGEGAIGIVPAGDHANKQP</sequence>
<evidence type="ECO:0000256" key="2">
    <source>
        <dbReference type="ARBA" id="ARBA00009984"/>
    </source>
</evidence>
<dbReference type="AlphaFoldDB" id="A0A850QAW6"/>
<evidence type="ECO:0000256" key="8">
    <source>
        <dbReference type="ARBA" id="ARBA00022989"/>
    </source>
</evidence>
<dbReference type="InterPro" id="IPR012902">
    <property type="entry name" value="N_methyl_site"/>
</dbReference>
<dbReference type="GO" id="GO:0015627">
    <property type="term" value="C:type II protein secretion system complex"/>
    <property type="evidence" value="ECO:0007669"/>
    <property type="project" value="InterPro"/>
</dbReference>
<evidence type="ECO:0000313" key="12">
    <source>
        <dbReference type="EMBL" id="NVO76478.1"/>
    </source>
</evidence>
<comment type="similarity">
    <text evidence="2">Belongs to the GSP G family.</text>
</comment>
<keyword evidence="13" id="KW-1185">Reference proteome</keyword>
<name>A0A850QAW6_9BURK</name>
<dbReference type="EMBL" id="JABXYJ010000001">
    <property type="protein sequence ID" value="NVO76478.1"/>
    <property type="molecule type" value="Genomic_DNA"/>
</dbReference>
<dbReference type="NCBIfam" id="TIGR01710">
    <property type="entry name" value="typeII_sec_gspG"/>
    <property type="match status" value="1"/>
</dbReference>
<evidence type="ECO:0000313" key="13">
    <source>
        <dbReference type="Proteomes" id="UP000588051"/>
    </source>
</evidence>
<dbReference type="InterPro" id="IPR000983">
    <property type="entry name" value="Bac_GSPG_pilin"/>
</dbReference>
<evidence type="ECO:0000256" key="6">
    <source>
        <dbReference type="ARBA" id="ARBA00022519"/>
    </source>
</evidence>
<dbReference type="PROSITE" id="PS00409">
    <property type="entry name" value="PROKAR_NTER_METHYL"/>
    <property type="match status" value="1"/>
</dbReference>
<dbReference type="PRINTS" id="PR00813">
    <property type="entry name" value="BCTERIALGSPG"/>
</dbReference>
<keyword evidence="9 10" id="KW-0472">Membrane</keyword>
<organism evidence="12 13">
    <name type="scientific">Undibacterium oligocarboniphilum</name>
    <dbReference type="NCBI Taxonomy" id="666702"/>
    <lineage>
        <taxon>Bacteria</taxon>
        <taxon>Pseudomonadati</taxon>
        <taxon>Pseudomonadota</taxon>
        <taxon>Betaproteobacteria</taxon>
        <taxon>Burkholderiales</taxon>
        <taxon>Oxalobacteraceae</taxon>
        <taxon>Undibacterium</taxon>
    </lineage>
</organism>
<dbReference type="NCBIfam" id="TIGR02532">
    <property type="entry name" value="IV_pilin_GFxxxE"/>
    <property type="match status" value="1"/>
</dbReference>
<evidence type="ECO:0000256" key="10">
    <source>
        <dbReference type="SAM" id="Phobius"/>
    </source>
</evidence>
<dbReference type="Pfam" id="PF08334">
    <property type="entry name" value="T2SSG"/>
    <property type="match status" value="1"/>
</dbReference>
<dbReference type="GO" id="GO:0005886">
    <property type="term" value="C:plasma membrane"/>
    <property type="evidence" value="ECO:0007669"/>
    <property type="project" value="UniProtKB-SubCell"/>
</dbReference>
<evidence type="ECO:0000259" key="11">
    <source>
        <dbReference type="Pfam" id="PF08334"/>
    </source>
</evidence>
<protein>
    <recommendedName>
        <fullName evidence="3">Type II secretion system core protein G</fullName>
    </recommendedName>
</protein>
<evidence type="ECO:0000256" key="4">
    <source>
        <dbReference type="ARBA" id="ARBA00022475"/>
    </source>
</evidence>
<keyword evidence="7 10" id="KW-0812">Transmembrane</keyword>
<dbReference type="PANTHER" id="PTHR30093">
    <property type="entry name" value="GENERAL SECRETION PATHWAY PROTEIN G"/>
    <property type="match status" value="1"/>
</dbReference>
<feature type="transmembrane region" description="Helical" evidence="10">
    <location>
        <begin position="12"/>
        <end position="33"/>
    </location>
</feature>
<dbReference type="Pfam" id="PF07963">
    <property type="entry name" value="N_methyl"/>
    <property type="match status" value="1"/>
</dbReference>
<keyword evidence="6" id="KW-0997">Cell inner membrane</keyword>
<dbReference type="InterPro" id="IPR013545">
    <property type="entry name" value="T2SS_protein-GspG_C"/>
</dbReference>
<feature type="domain" description="Type II secretion system protein GspG C-terminal" evidence="11">
    <location>
        <begin position="35"/>
        <end position="138"/>
    </location>
</feature>
<comment type="subcellular location">
    <subcellularLocation>
        <location evidence="1">Cell inner membrane</location>
        <topology evidence="1">Single-pass membrane protein</topology>
    </subcellularLocation>
</comment>
<keyword evidence="4" id="KW-1003">Cell membrane</keyword>
<dbReference type="PANTHER" id="PTHR30093:SF45">
    <property type="entry name" value="TYPE II SECRETION SYSTEM CORE PROTEIN G"/>
    <property type="match status" value="1"/>
</dbReference>
<dbReference type="RefSeq" id="WP_176801744.1">
    <property type="nucleotide sequence ID" value="NZ_JABXYJ010000001.1"/>
</dbReference>
<dbReference type="InterPro" id="IPR045584">
    <property type="entry name" value="Pilin-like"/>
</dbReference>
<evidence type="ECO:0000256" key="7">
    <source>
        <dbReference type="ARBA" id="ARBA00022692"/>
    </source>
</evidence>